<comment type="similarity">
    <text evidence="2 10">Belongs to the peptidase S8 family.</text>
</comment>
<keyword evidence="5" id="KW-0031">Aminopeptidase</keyword>
<feature type="domain" description="Tripeptidyl peptidase II C-terminal" evidence="13">
    <location>
        <begin position="1040"/>
        <end position="1089"/>
    </location>
</feature>
<protein>
    <recommendedName>
        <fullName evidence="4">Tripeptidyl-peptidase 2</fullName>
        <ecNumber evidence="3">3.4.14.10</ecNumber>
    </recommendedName>
    <alternativeName>
        <fullName evidence="9">Tripeptidyl aminopeptidase</fullName>
    </alternativeName>
</protein>
<evidence type="ECO:0000256" key="8">
    <source>
        <dbReference type="ARBA" id="ARBA00022825"/>
    </source>
</evidence>
<evidence type="ECO:0000259" key="12">
    <source>
        <dbReference type="Pfam" id="PF12580"/>
    </source>
</evidence>
<dbReference type="Proteomes" id="UP001210925">
    <property type="component" value="Unassembled WGS sequence"/>
</dbReference>
<feature type="domain" description="Tripeptidyl-peptidase II galactose-binding" evidence="15">
    <location>
        <begin position="659"/>
        <end position="752"/>
    </location>
</feature>
<dbReference type="GO" id="GO:0004252">
    <property type="term" value="F:serine-type endopeptidase activity"/>
    <property type="evidence" value="ECO:0007669"/>
    <property type="project" value="UniProtKB-UniRule"/>
</dbReference>
<dbReference type="Pfam" id="PF00082">
    <property type="entry name" value="Peptidase_S8"/>
    <property type="match status" value="1"/>
</dbReference>
<feature type="active site" description="Charge relay system" evidence="10">
    <location>
        <position position="449"/>
    </location>
</feature>
<keyword evidence="8 10" id="KW-0720">Serine protease</keyword>
<dbReference type="InterPro" id="IPR048384">
    <property type="entry name" value="TPPII_GBD"/>
</dbReference>
<dbReference type="PROSITE" id="PS00138">
    <property type="entry name" value="SUBTILASE_SER"/>
    <property type="match status" value="1"/>
</dbReference>
<feature type="domain" description="Tripeptidyl-peptidase II first Ig-like" evidence="14">
    <location>
        <begin position="523"/>
        <end position="637"/>
    </location>
</feature>
<dbReference type="EMBL" id="JADGKB010000002">
    <property type="protein sequence ID" value="KAJ3262274.1"/>
    <property type="molecule type" value="Genomic_DNA"/>
</dbReference>
<sequence length="1295" mass="143042">MKFHSYPVEGLLPKLETEAASFQLINPEYDGRGTIVAILDTGVDPGSAGMAITTDGRPKVVDIVDCTGSGDVNCSTIIKETKRITLDDGSVYETIVGLSGRTLKLGNWNNPSGVYRLGLKNSKDIFPKELDRINQSRKETFLEKHNALLTKVQKQGIDYDKTESPDQLMKADHEARFEVLRDLMKSYQDPGIIMDCVVFHDGQKWRAAIDTAETGDLTNVPLLTNYRDELQYATFNIDTMLNYSVNIYDEGETLSIVTCAGTHGNHVASIVGANFPEDARLNGVAPGCQIISLKVGDHRLGTMETGTGINRAAIELARWKVDVANLSYGEAAHVQEYGKFIDLLKNEVINKNGTIFVSSAGNAGPALTTVGAPGGVTTELISVGAYVNHSMMEAEYAMLDKVPERPYTWSSRGPTFDGDVGVDVFALGAAVTSVPQYTIQRTQLMNGTSMSSPNCAGCVSLLVSGLKKEKIDYTPYKIKAALKQTAKSINDPMGIGLVQVEKAWRYLTNTARDYLPSSLNYLISIAERKGGRGIYLRENYETNTMQEFTVNVTPRFPNAKDPKQNLSKLGMELQIALEASDDWISCPEYAVINNAGKDFKIRVDPTNLSPGFHFGTVVGYDANNKSVGGLFRVPITVCKPDTPTISPEGAYVVYEGLKFNSGDIIRHFVQVPPNSNFAEVIVSTKGRKTPGRFIVHLMQLNPQSPYTRFENEHTHSMQTSGVEGEISSYRNFIPVLPNVTLEVCLAQFWSTLDPSAVTIEIKFHGILVSASSIAHGTYGISGTSGGHLIPINSGLNGFTRLDAYAPLRREDFAPKITFDAVRQTIRPTDSVVSPLLSRDVLPNGQQIHQLVLSYNVKITEPATLKFITPRFQGIIYESSFENFALMVFDSNKKKVHHQDVSTKELKLNEGDYTVKIQICCSDVNVLVDLKPAALIVETKLAKSVSPPLAKSVGDLPNGNFKTSLLEKGKKAVIWVGDIATMPKEAKAGDLLVGTLNVTGSSVKLPKDLYTVSYVVPPEYKAKTIELGIKEPVKEDEVLLKEAVRDLEISWIKKTKSDEGKRKLIEKLEVSYPDHLPLYVEKLEVLAELAQKEVENGIKSLELSSERIKAANKVFTLFNEGDVAMYFGVQQDLSQGNEKDKNLKKDMDLKKQLLCLAYRSKASAYVNAIKFKESGVAAPENVTTDLDSLSLTEILEQFNVALSKVGNWTNGAPLDDGHYLLLWTWKQRRLGYIGTALKSLQKYISTSKNAYKDSTGAYKECVKIKVEILKELNWDAWNELDEKWRILNFPKIQAHF</sequence>
<dbReference type="GO" id="GO:0005829">
    <property type="term" value="C:cytosol"/>
    <property type="evidence" value="ECO:0007669"/>
    <property type="project" value="TreeGrafter"/>
</dbReference>
<dbReference type="Gene3D" id="3.40.50.200">
    <property type="entry name" value="Peptidase S8/S53 domain"/>
    <property type="match status" value="2"/>
</dbReference>
<dbReference type="InterPro" id="IPR046939">
    <property type="entry name" value="TPPII_C_sf"/>
</dbReference>
<gene>
    <name evidence="16" type="primary">TPP2</name>
    <name evidence="16" type="ORF">HK103_002687</name>
</gene>
<dbReference type="Pfam" id="PF21223">
    <property type="entry name" value="TPPII_Ig-like-1"/>
    <property type="match status" value="1"/>
</dbReference>
<evidence type="ECO:0000256" key="2">
    <source>
        <dbReference type="ARBA" id="ARBA00011073"/>
    </source>
</evidence>
<dbReference type="InterPro" id="IPR050131">
    <property type="entry name" value="Peptidase_S8_subtilisin-like"/>
</dbReference>
<dbReference type="GO" id="GO:0006508">
    <property type="term" value="P:proteolysis"/>
    <property type="evidence" value="ECO:0007669"/>
    <property type="project" value="UniProtKB-KW"/>
</dbReference>
<evidence type="ECO:0000256" key="6">
    <source>
        <dbReference type="ARBA" id="ARBA00022670"/>
    </source>
</evidence>
<dbReference type="CDD" id="cd04857">
    <property type="entry name" value="Peptidases_S8_Tripeptidyl_Aminopeptidase_II"/>
    <property type="match status" value="1"/>
</dbReference>
<evidence type="ECO:0000256" key="3">
    <source>
        <dbReference type="ARBA" id="ARBA00012462"/>
    </source>
</evidence>
<reference evidence="16" key="1">
    <citation type="submission" date="2020-05" db="EMBL/GenBank/DDBJ databases">
        <title>Phylogenomic resolution of chytrid fungi.</title>
        <authorList>
            <person name="Stajich J.E."/>
            <person name="Amses K."/>
            <person name="Simmons R."/>
            <person name="Seto K."/>
            <person name="Myers J."/>
            <person name="Bonds A."/>
            <person name="Quandt C.A."/>
            <person name="Barry K."/>
            <person name="Liu P."/>
            <person name="Grigoriev I."/>
            <person name="Longcore J.E."/>
            <person name="James T.Y."/>
        </authorList>
    </citation>
    <scope>NUCLEOTIDE SEQUENCE</scope>
    <source>
        <strain evidence="16">PLAUS21</strain>
    </source>
</reference>
<evidence type="ECO:0000259" key="13">
    <source>
        <dbReference type="Pfam" id="PF12583"/>
    </source>
</evidence>
<dbReference type="PANTHER" id="PTHR43806">
    <property type="entry name" value="PEPTIDASE S8"/>
    <property type="match status" value="1"/>
</dbReference>
<evidence type="ECO:0000256" key="4">
    <source>
        <dbReference type="ARBA" id="ARBA00020244"/>
    </source>
</evidence>
<feature type="domain" description="Tripeptidyl peptidase II second Ig-like" evidence="12">
    <location>
        <begin position="806"/>
        <end position="980"/>
    </location>
</feature>
<dbReference type="Gene3D" id="2.20.25.690">
    <property type="match status" value="1"/>
</dbReference>
<dbReference type="GO" id="GO:0008240">
    <property type="term" value="F:tripeptidyl-peptidase activity"/>
    <property type="evidence" value="ECO:0007669"/>
    <property type="project" value="UniProtKB-EC"/>
</dbReference>
<evidence type="ECO:0000259" key="15">
    <source>
        <dbReference type="Pfam" id="PF21316"/>
    </source>
</evidence>
<dbReference type="PANTHER" id="PTHR43806:SF14">
    <property type="entry name" value="TRIPEPTIDYL-PEPTIDASE 2"/>
    <property type="match status" value="1"/>
</dbReference>
<keyword evidence="7 10" id="KW-0378">Hydrolase</keyword>
<evidence type="ECO:0000313" key="17">
    <source>
        <dbReference type="Proteomes" id="UP001210925"/>
    </source>
</evidence>
<dbReference type="Pfam" id="PF12580">
    <property type="entry name" value="TPPII"/>
    <property type="match status" value="1"/>
</dbReference>
<dbReference type="PRINTS" id="PR00723">
    <property type="entry name" value="SUBTILISIN"/>
</dbReference>
<organism evidence="16 17">
    <name type="scientific">Boothiomyces macroporosus</name>
    <dbReference type="NCBI Taxonomy" id="261099"/>
    <lineage>
        <taxon>Eukaryota</taxon>
        <taxon>Fungi</taxon>
        <taxon>Fungi incertae sedis</taxon>
        <taxon>Chytridiomycota</taxon>
        <taxon>Chytridiomycota incertae sedis</taxon>
        <taxon>Chytridiomycetes</taxon>
        <taxon>Rhizophydiales</taxon>
        <taxon>Terramycetaceae</taxon>
        <taxon>Boothiomyces</taxon>
    </lineage>
</organism>
<dbReference type="InterPro" id="IPR048383">
    <property type="entry name" value="TPPII_Ig-like-1"/>
</dbReference>
<evidence type="ECO:0000256" key="10">
    <source>
        <dbReference type="PROSITE-ProRule" id="PRU01240"/>
    </source>
</evidence>
<name>A0AAD5Y721_9FUNG</name>
<dbReference type="Pfam" id="PF21316">
    <property type="entry name" value="TPPII_GBD"/>
    <property type="match status" value="1"/>
</dbReference>
<dbReference type="InterPro" id="IPR000209">
    <property type="entry name" value="Peptidase_S8/S53_dom"/>
</dbReference>
<dbReference type="InterPro" id="IPR022229">
    <property type="entry name" value="TPPII_Ig-like-2"/>
</dbReference>
<dbReference type="Pfam" id="PF12583">
    <property type="entry name" value="TPPII_C"/>
    <property type="match status" value="1"/>
</dbReference>
<dbReference type="Gene3D" id="1.25.40.710">
    <property type="match status" value="1"/>
</dbReference>
<dbReference type="EC" id="3.4.14.10" evidence="3"/>
<evidence type="ECO:0000256" key="9">
    <source>
        <dbReference type="ARBA" id="ARBA00032232"/>
    </source>
</evidence>
<accession>A0AAD5Y721</accession>
<keyword evidence="17" id="KW-1185">Reference proteome</keyword>
<evidence type="ECO:0000259" key="14">
    <source>
        <dbReference type="Pfam" id="PF21223"/>
    </source>
</evidence>
<dbReference type="GO" id="GO:0004177">
    <property type="term" value="F:aminopeptidase activity"/>
    <property type="evidence" value="ECO:0007669"/>
    <property type="project" value="UniProtKB-KW"/>
</dbReference>
<dbReference type="InterPro" id="IPR022232">
    <property type="entry name" value="TPPII_C_art"/>
</dbReference>
<evidence type="ECO:0000313" key="16">
    <source>
        <dbReference type="EMBL" id="KAJ3262274.1"/>
    </source>
</evidence>
<feature type="active site" description="Charge relay system" evidence="10">
    <location>
        <position position="263"/>
    </location>
</feature>
<dbReference type="PROSITE" id="PS51892">
    <property type="entry name" value="SUBTILASE"/>
    <property type="match status" value="1"/>
</dbReference>
<evidence type="ECO:0000256" key="7">
    <source>
        <dbReference type="ARBA" id="ARBA00022801"/>
    </source>
</evidence>
<keyword evidence="6 10" id="KW-0645">Protease</keyword>
<feature type="domain" description="Peptidase S8/S53" evidence="11">
    <location>
        <begin position="31"/>
        <end position="488"/>
    </location>
</feature>
<dbReference type="InterPro" id="IPR015500">
    <property type="entry name" value="Peptidase_S8_subtilisin-rel"/>
</dbReference>
<evidence type="ECO:0000256" key="5">
    <source>
        <dbReference type="ARBA" id="ARBA00022438"/>
    </source>
</evidence>
<evidence type="ECO:0000259" key="11">
    <source>
        <dbReference type="Pfam" id="PF00082"/>
    </source>
</evidence>
<dbReference type="FunFam" id="3.40.50.200:FF:000003">
    <property type="entry name" value="Tripeptidyl peptidase 2"/>
    <property type="match status" value="1"/>
</dbReference>
<dbReference type="InterPro" id="IPR023828">
    <property type="entry name" value="Peptidase_S8_Ser-AS"/>
</dbReference>
<comment type="caution">
    <text evidence="16">The sequence shown here is derived from an EMBL/GenBank/DDBJ whole genome shotgun (WGS) entry which is preliminary data.</text>
</comment>
<dbReference type="InterPro" id="IPR046940">
    <property type="entry name" value="TPPII_Ig-like_sf"/>
</dbReference>
<dbReference type="Gene3D" id="2.60.40.3170">
    <property type="match status" value="1"/>
</dbReference>
<comment type="catalytic activity">
    <reaction evidence="1">
        <text>Release of an N-terminal tripeptide from a polypeptide.</text>
        <dbReference type="EC" id="3.4.14.10"/>
    </reaction>
</comment>
<feature type="active site" description="Charge relay system" evidence="10">
    <location>
        <position position="40"/>
    </location>
</feature>
<dbReference type="InterPro" id="IPR036852">
    <property type="entry name" value="Peptidase_S8/S53_dom_sf"/>
</dbReference>
<dbReference type="InterPro" id="IPR034051">
    <property type="entry name" value="TPP_II_domain"/>
</dbReference>
<evidence type="ECO:0000256" key="1">
    <source>
        <dbReference type="ARBA" id="ARBA00001910"/>
    </source>
</evidence>
<dbReference type="SUPFAM" id="SSF52743">
    <property type="entry name" value="Subtilisin-like"/>
    <property type="match status" value="1"/>
</dbReference>
<proteinExistence type="inferred from homology"/>